<dbReference type="OrthoDB" id="977000at2"/>
<dbReference type="GO" id="GO:0000160">
    <property type="term" value="P:phosphorelay signal transduction system"/>
    <property type="evidence" value="ECO:0007669"/>
    <property type="project" value="UniProtKB-KW"/>
</dbReference>
<feature type="transmembrane region" description="Helical" evidence="6">
    <location>
        <begin position="420"/>
        <end position="441"/>
    </location>
</feature>
<dbReference type="InterPro" id="IPR036890">
    <property type="entry name" value="HATPase_C_sf"/>
</dbReference>
<gene>
    <name evidence="8" type="ORF">GJV77_00220</name>
</gene>
<protein>
    <recommendedName>
        <fullName evidence="2">histidine kinase</fullName>
        <ecNumber evidence="2">2.7.13.3</ecNumber>
    </recommendedName>
</protein>
<evidence type="ECO:0000256" key="1">
    <source>
        <dbReference type="ARBA" id="ARBA00000085"/>
    </source>
</evidence>
<dbReference type="SUPFAM" id="SSF48452">
    <property type="entry name" value="TPR-like"/>
    <property type="match status" value="2"/>
</dbReference>
<feature type="domain" description="Histidine kinase/HSP90-like ATPase" evidence="7">
    <location>
        <begin position="584"/>
        <end position="670"/>
    </location>
</feature>
<dbReference type="Gene3D" id="1.25.40.10">
    <property type="entry name" value="Tetratricopeptide repeat domain"/>
    <property type="match status" value="1"/>
</dbReference>
<dbReference type="InterPro" id="IPR003594">
    <property type="entry name" value="HATPase_dom"/>
</dbReference>
<dbReference type="Pfam" id="PF02518">
    <property type="entry name" value="HATPase_c"/>
    <property type="match status" value="1"/>
</dbReference>
<evidence type="ECO:0000256" key="5">
    <source>
        <dbReference type="ARBA" id="ARBA00023012"/>
    </source>
</evidence>
<evidence type="ECO:0000256" key="4">
    <source>
        <dbReference type="ARBA" id="ARBA00022777"/>
    </source>
</evidence>
<dbReference type="InterPro" id="IPR050482">
    <property type="entry name" value="Sensor_HK_TwoCompSys"/>
</dbReference>
<keyword evidence="5" id="KW-0902">Two-component regulatory system</keyword>
<dbReference type="PANTHER" id="PTHR24421">
    <property type="entry name" value="NITRATE/NITRITE SENSOR PROTEIN NARX-RELATED"/>
    <property type="match status" value="1"/>
</dbReference>
<accession>A0A7K1GH25</accession>
<keyword evidence="6" id="KW-0472">Membrane</keyword>
<keyword evidence="6" id="KW-0812">Transmembrane</keyword>
<dbReference type="SUPFAM" id="SSF55874">
    <property type="entry name" value="ATPase domain of HSP90 chaperone/DNA topoisomerase II/histidine kinase"/>
    <property type="match status" value="1"/>
</dbReference>
<comment type="catalytic activity">
    <reaction evidence="1">
        <text>ATP + protein L-histidine = ADP + protein N-phospho-L-histidine.</text>
        <dbReference type="EC" id="2.7.13.3"/>
    </reaction>
</comment>
<evidence type="ECO:0000313" key="8">
    <source>
        <dbReference type="EMBL" id="MTH28351.1"/>
    </source>
</evidence>
<dbReference type="PROSITE" id="PS51257">
    <property type="entry name" value="PROKAR_LIPOPROTEIN"/>
    <property type="match status" value="1"/>
</dbReference>
<dbReference type="InterPro" id="IPR011990">
    <property type="entry name" value="TPR-like_helical_dom_sf"/>
</dbReference>
<evidence type="ECO:0000256" key="3">
    <source>
        <dbReference type="ARBA" id="ARBA00022679"/>
    </source>
</evidence>
<evidence type="ECO:0000313" key="9">
    <source>
        <dbReference type="Proteomes" id="UP000488936"/>
    </source>
</evidence>
<dbReference type="EMBL" id="WMJY01000001">
    <property type="protein sequence ID" value="MTH28351.1"/>
    <property type="molecule type" value="Genomic_DNA"/>
</dbReference>
<sequence>MVINTLKYILGILIFITLFSCEGRIDKKNQQLQEIGTYINTYNRFSATNETKQAADSVGKLLLAQGSTEEVRKLLRNYILLIGADRSYIDQLFKLSRRKGDLENEAHAYFLLGRYFNKQFQTDSTFYNYTKAEYLFKTIGDSVHLEEVYAAKAVLLLNHNIFTEGQSQIIEAMSLNREHKSIKAKYSESLIMANALAGLDQYEEALKESAYALTLLENNDIKAYFNADAIRLNKLTIYTTMAEVYIKQGNYGQAKELINNTINNYIVNESMYDSVMLGHLLFNLAEVDLLSQNYAPVEANLKKAIALQQKFNNKQELYTYKALLAEYYYQSNQEDVASELLQEVMKYTETTHDLMLEKKVLTVYLKYSKENYNHNFMRYESINKQILNENNMIKNTFARLSYEADNLQRVNDSLLSQKKLITRISAVLFFTAIVIFFTLLFKQKSKEIALVKLFQKDTEKFYDSILDAQNELTKARDLERKEISKEIHDGVLNKLFVTRFLLMQTDKNSVDEHKEALINEVKDVELYLRGVSHALANKEELRINRFEQLIHELVEMQNRSEQTTFRVSLAEDLCIEDLDNQYKVHIYRIIQECLQNVHKHAKATRCDVTIKQYGSNSFKVMIKDNGVGFKTNRTNRGIGFTNIKERITAMNSKLVIDSKVNKGTSVSFVIECC</sequence>
<name>A0A7K1GH25_9FLAO</name>
<dbReference type="Proteomes" id="UP000488936">
    <property type="component" value="Unassembled WGS sequence"/>
</dbReference>
<keyword evidence="6" id="KW-1133">Transmembrane helix</keyword>
<evidence type="ECO:0000256" key="2">
    <source>
        <dbReference type="ARBA" id="ARBA00012438"/>
    </source>
</evidence>
<evidence type="ECO:0000256" key="6">
    <source>
        <dbReference type="SAM" id="Phobius"/>
    </source>
</evidence>
<dbReference type="GO" id="GO:0004673">
    <property type="term" value="F:protein histidine kinase activity"/>
    <property type="evidence" value="ECO:0007669"/>
    <property type="project" value="UniProtKB-EC"/>
</dbReference>
<dbReference type="CDD" id="cd16917">
    <property type="entry name" value="HATPase_UhpB-NarQ-NarX-like"/>
    <property type="match status" value="1"/>
</dbReference>
<organism evidence="8 9">
    <name type="scientific">Myroides pelagicus</name>
    <dbReference type="NCBI Taxonomy" id="270914"/>
    <lineage>
        <taxon>Bacteria</taxon>
        <taxon>Pseudomonadati</taxon>
        <taxon>Bacteroidota</taxon>
        <taxon>Flavobacteriia</taxon>
        <taxon>Flavobacteriales</taxon>
        <taxon>Flavobacteriaceae</taxon>
        <taxon>Myroides</taxon>
    </lineage>
</organism>
<comment type="caution">
    <text evidence="8">The sequence shown here is derived from an EMBL/GenBank/DDBJ whole genome shotgun (WGS) entry which is preliminary data.</text>
</comment>
<keyword evidence="3" id="KW-0808">Transferase</keyword>
<keyword evidence="9" id="KW-1185">Reference proteome</keyword>
<dbReference type="PANTHER" id="PTHR24421:SF10">
    <property type="entry name" value="NITRATE_NITRITE SENSOR PROTEIN NARQ"/>
    <property type="match status" value="1"/>
</dbReference>
<evidence type="ECO:0000259" key="7">
    <source>
        <dbReference type="Pfam" id="PF02518"/>
    </source>
</evidence>
<dbReference type="Gene3D" id="3.30.565.10">
    <property type="entry name" value="Histidine kinase-like ATPase, C-terminal domain"/>
    <property type="match status" value="1"/>
</dbReference>
<dbReference type="AlphaFoldDB" id="A0A7K1GH25"/>
<keyword evidence="4 8" id="KW-0418">Kinase</keyword>
<dbReference type="RefSeq" id="WP_155034342.1">
    <property type="nucleotide sequence ID" value="NZ_JBHTIG010000060.1"/>
</dbReference>
<reference evidence="8 9" key="1">
    <citation type="journal article" date="2006" name="Int. J. Syst. Evol. Microbiol.">
        <title>Myroides pelagicus sp. nov., isolated from seawater in Thailand.</title>
        <authorList>
            <person name="Yoon J."/>
            <person name="Maneerat S."/>
            <person name="Kawai F."/>
            <person name="Yokota A."/>
        </authorList>
    </citation>
    <scope>NUCLEOTIDE SEQUENCE [LARGE SCALE GENOMIC DNA]</scope>
    <source>
        <strain evidence="8 9">SM1T</strain>
    </source>
</reference>
<proteinExistence type="predicted"/>
<dbReference type="EC" id="2.7.13.3" evidence="2"/>